<proteinExistence type="predicted"/>
<dbReference type="Proteomes" id="UP000095558">
    <property type="component" value="Unassembled WGS sequence"/>
</dbReference>
<name>A0A174EZE8_9CLOT</name>
<evidence type="ECO:0000313" key="1">
    <source>
        <dbReference type="EMBL" id="CUO43472.1"/>
    </source>
</evidence>
<sequence length="85" mass="10331">MLDVIEGQVSIFDLPVITPKEEVKKVIKRVFKPKHRWQANFFNEFKIGKEYEVVDEYKNRCGIEFYVFDGIEREAWRELFEDIKE</sequence>
<evidence type="ECO:0000313" key="2">
    <source>
        <dbReference type="Proteomes" id="UP000095558"/>
    </source>
</evidence>
<dbReference type="AlphaFoldDB" id="A0A174EZE8"/>
<gene>
    <name evidence="1" type="ORF">ERS852470_02338</name>
</gene>
<dbReference type="EMBL" id="CYZV01000024">
    <property type="protein sequence ID" value="CUO43472.1"/>
    <property type="molecule type" value="Genomic_DNA"/>
</dbReference>
<organism evidence="1 2">
    <name type="scientific">Clostridium disporicum</name>
    <dbReference type="NCBI Taxonomy" id="84024"/>
    <lineage>
        <taxon>Bacteria</taxon>
        <taxon>Bacillati</taxon>
        <taxon>Bacillota</taxon>
        <taxon>Clostridia</taxon>
        <taxon>Eubacteriales</taxon>
        <taxon>Clostridiaceae</taxon>
        <taxon>Clostridium</taxon>
    </lineage>
</organism>
<accession>A0A174EZE8</accession>
<dbReference type="RefSeq" id="WP_055277055.1">
    <property type="nucleotide sequence ID" value="NZ_CYZV01000024.1"/>
</dbReference>
<reference evidence="1 2" key="1">
    <citation type="submission" date="2015-09" db="EMBL/GenBank/DDBJ databases">
        <authorList>
            <consortium name="Pathogen Informatics"/>
        </authorList>
    </citation>
    <scope>NUCLEOTIDE SEQUENCE [LARGE SCALE GENOMIC DNA]</scope>
    <source>
        <strain evidence="1 2">2789STDY5834855</strain>
    </source>
</reference>
<protein>
    <submittedName>
        <fullName evidence="1">Uncharacterized protein</fullName>
    </submittedName>
</protein>